<dbReference type="InterPro" id="IPR046612">
    <property type="entry name" value="DUF6671"/>
</dbReference>
<comment type="caution">
    <text evidence="2">The sequence shown here is derived from an EMBL/GenBank/DDBJ whole genome shotgun (WGS) entry which is preliminary data.</text>
</comment>
<evidence type="ECO:0000313" key="3">
    <source>
        <dbReference type="Proteomes" id="UP000248584"/>
    </source>
</evidence>
<dbReference type="Pfam" id="PF20376">
    <property type="entry name" value="DUF6671"/>
    <property type="match status" value="1"/>
</dbReference>
<dbReference type="RefSeq" id="WP_015363855.1">
    <property type="nucleotide sequence ID" value="NZ_QKZR01000005.1"/>
</dbReference>
<keyword evidence="3" id="KW-1185">Reference proteome</keyword>
<evidence type="ECO:0000313" key="2">
    <source>
        <dbReference type="EMBL" id="PZX38112.1"/>
    </source>
</evidence>
<gene>
    <name evidence="2" type="ORF">LX97_02692</name>
</gene>
<sequence length="278" mass="31300">MFQGRKLVIATKHRKEEVIAPLLEEALQVKCFVNEGFDTDILGTFSGEVERKEDPISTARQKCLMAMEASDCDLGIASEGSFGAHPSAFFASADDEFLIFIDKKNNLEIVARELSMETNFNGQEITSLKELIEFAKEAQFPSHALILRRSKDDTTDIIKGITNDVQLQEAFEQLSTISNKVYVETDMRAMHNPSRMKVIEAATKKIIKKIQTACPKCNMPGFDITEIKKGLPCDLCSQPTNSILSHLSMCKHCSFTKEEFYPNDKQTEDPMYCDFCNP</sequence>
<name>A0ABX5PV99_9FLAO</name>
<proteinExistence type="predicted"/>
<organism evidence="2 3">
    <name type="scientific">Nonlabens dokdonensis</name>
    <dbReference type="NCBI Taxonomy" id="328515"/>
    <lineage>
        <taxon>Bacteria</taxon>
        <taxon>Pseudomonadati</taxon>
        <taxon>Bacteroidota</taxon>
        <taxon>Flavobacteriia</taxon>
        <taxon>Flavobacteriales</taxon>
        <taxon>Flavobacteriaceae</taxon>
        <taxon>Nonlabens</taxon>
    </lineage>
</organism>
<dbReference type="Proteomes" id="UP000248584">
    <property type="component" value="Unassembled WGS sequence"/>
</dbReference>
<evidence type="ECO:0000259" key="1">
    <source>
        <dbReference type="Pfam" id="PF20376"/>
    </source>
</evidence>
<reference evidence="2 3" key="1">
    <citation type="submission" date="2018-06" db="EMBL/GenBank/DDBJ databases">
        <title>Genomic Encyclopedia of Archaeal and Bacterial Type Strains, Phase II (KMG-II): from individual species to whole genera.</title>
        <authorList>
            <person name="Goeker M."/>
        </authorList>
    </citation>
    <scope>NUCLEOTIDE SEQUENCE [LARGE SCALE GENOMIC DNA]</scope>
    <source>
        <strain evidence="2 3">DSM 17205</strain>
    </source>
</reference>
<protein>
    <recommendedName>
        <fullName evidence="1">DUF6671 domain-containing protein</fullName>
    </recommendedName>
</protein>
<dbReference type="EMBL" id="QKZR01000005">
    <property type="protein sequence ID" value="PZX38112.1"/>
    <property type="molecule type" value="Genomic_DNA"/>
</dbReference>
<feature type="domain" description="DUF6671" evidence="1">
    <location>
        <begin position="62"/>
        <end position="278"/>
    </location>
</feature>
<accession>A0ABX5PV99</accession>